<organism evidence="2 3">
    <name type="scientific">Olivibacter oleidegradans</name>
    <dbReference type="NCBI Taxonomy" id="760123"/>
    <lineage>
        <taxon>Bacteria</taxon>
        <taxon>Pseudomonadati</taxon>
        <taxon>Bacteroidota</taxon>
        <taxon>Sphingobacteriia</taxon>
        <taxon>Sphingobacteriales</taxon>
        <taxon>Sphingobacteriaceae</taxon>
        <taxon>Olivibacter</taxon>
    </lineage>
</organism>
<proteinExistence type="predicted"/>
<dbReference type="GO" id="GO:0016757">
    <property type="term" value="F:glycosyltransferase activity"/>
    <property type="evidence" value="ECO:0007669"/>
    <property type="project" value="UniProtKB-KW"/>
</dbReference>
<dbReference type="PANTHER" id="PTHR45947:SF3">
    <property type="entry name" value="SULFOQUINOVOSYL TRANSFERASE SQD2"/>
    <property type="match status" value="1"/>
</dbReference>
<sequence>MRTKILHVISTMDPKAGGVSQAVKTMVRGLKFYNISSAIVSLDEEEIKRDYPDFELITIGKGTTSWNYHTKLISWLKENLDAYENVIVHGLWQFQCYAILKSMPAATATKIYVMPHGMLDPYFQKSAGRKLKAFRNQLIWSLVENRLIKKAEGLLFTCEMEKTLAHETFNGYKPKKELVVGLGVEKDLEENEAMANEFKIAFPQVTSDGYFLFISRIHPKKGLDLLVNAYLNLKQSGTHSLAPLVIAGPGLDTPYGREIRELAAKDPDIIFTDMLTGRLKWGAFYGCGAFVLPSHQENFGIAVVEALSCQKPVLISNQVNIWREIEREGGGIVVDNTQKGVERLLHSWTHLDPNEKIKMGRNAERTFHKYFTVGMAAKRLKEALNYD</sequence>
<keyword evidence="3" id="KW-1185">Reference proteome</keyword>
<evidence type="ECO:0000259" key="1">
    <source>
        <dbReference type="Pfam" id="PF00534"/>
    </source>
</evidence>
<gene>
    <name evidence="2" type="ORF">ACFFI0_06955</name>
</gene>
<dbReference type="InterPro" id="IPR001296">
    <property type="entry name" value="Glyco_trans_1"/>
</dbReference>
<dbReference type="EMBL" id="JBHLWO010000001">
    <property type="protein sequence ID" value="MFC0318040.1"/>
    <property type="molecule type" value="Genomic_DNA"/>
</dbReference>
<keyword evidence="2" id="KW-0808">Transferase</keyword>
<dbReference type="InterPro" id="IPR050194">
    <property type="entry name" value="Glycosyltransferase_grp1"/>
</dbReference>
<dbReference type="Proteomes" id="UP001589774">
    <property type="component" value="Unassembled WGS sequence"/>
</dbReference>
<dbReference type="PANTHER" id="PTHR45947">
    <property type="entry name" value="SULFOQUINOVOSYL TRANSFERASE SQD2"/>
    <property type="match status" value="1"/>
</dbReference>
<dbReference type="Gene3D" id="3.40.50.2000">
    <property type="entry name" value="Glycogen Phosphorylase B"/>
    <property type="match status" value="2"/>
</dbReference>
<dbReference type="EC" id="2.4.-.-" evidence="2"/>
<keyword evidence="2" id="KW-0328">Glycosyltransferase</keyword>
<reference evidence="2 3" key="1">
    <citation type="submission" date="2024-09" db="EMBL/GenBank/DDBJ databases">
        <authorList>
            <person name="Sun Q."/>
            <person name="Mori K."/>
        </authorList>
    </citation>
    <scope>NUCLEOTIDE SEQUENCE [LARGE SCALE GENOMIC DNA]</scope>
    <source>
        <strain evidence="2 3">CCM 7765</strain>
    </source>
</reference>
<protein>
    <submittedName>
        <fullName evidence="2">Glycosyltransferase</fullName>
        <ecNumber evidence="2">2.4.-.-</ecNumber>
    </submittedName>
</protein>
<evidence type="ECO:0000313" key="3">
    <source>
        <dbReference type="Proteomes" id="UP001589774"/>
    </source>
</evidence>
<comment type="caution">
    <text evidence="2">The sequence shown here is derived from an EMBL/GenBank/DDBJ whole genome shotgun (WGS) entry which is preliminary data.</text>
</comment>
<name>A0ABV6HIU4_9SPHI</name>
<dbReference type="SUPFAM" id="SSF53756">
    <property type="entry name" value="UDP-Glycosyltransferase/glycogen phosphorylase"/>
    <property type="match status" value="1"/>
</dbReference>
<feature type="domain" description="Glycosyl transferase family 1" evidence="1">
    <location>
        <begin position="206"/>
        <end position="364"/>
    </location>
</feature>
<evidence type="ECO:0000313" key="2">
    <source>
        <dbReference type="EMBL" id="MFC0318040.1"/>
    </source>
</evidence>
<dbReference type="Pfam" id="PF00534">
    <property type="entry name" value="Glycos_transf_1"/>
    <property type="match status" value="1"/>
</dbReference>
<accession>A0ABV6HIU4</accession>
<dbReference type="RefSeq" id="WP_207303754.1">
    <property type="nucleotide sequence ID" value="NZ_JBHLWO010000001.1"/>
</dbReference>